<dbReference type="GO" id="GO:0010508">
    <property type="term" value="P:positive regulation of autophagy"/>
    <property type="evidence" value="ECO:0007669"/>
    <property type="project" value="TreeGrafter"/>
</dbReference>
<protein>
    <recommendedName>
        <fullName evidence="7">Small VCP/p97-interacting protein</fullName>
    </recommendedName>
</protein>
<evidence type="ECO:0000256" key="4">
    <source>
        <dbReference type="SAM" id="MobiDB-lite"/>
    </source>
</evidence>
<keyword evidence="3" id="KW-0449">Lipoprotein</keyword>
<dbReference type="STRING" id="178035.A0A154P7Q8"/>
<reference evidence="5 6" key="1">
    <citation type="submission" date="2015-07" db="EMBL/GenBank/DDBJ databases">
        <title>The genome of Dufourea novaeangliae.</title>
        <authorList>
            <person name="Pan H."/>
            <person name="Kapheim K."/>
        </authorList>
    </citation>
    <scope>NUCLEOTIDE SEQUENCE [LARGE SCALE GENOMIC DNA]</scope>
    <source>
        <strain evidence="5">0120121106</strain>
        <tissue evidence="5">Whole body</tissue>
    </source>
</reference>
<dbReference type="PANTHER" id="PTHR35269">
    <property type="entry name" value="SMALL VCP/P97-INTERACTING PROTEIN"/>
    <property type="match status" value="1"/>
</dbReference>
<feature type="compositionally biased region" description="Polar residues" evidence="4">
    <location>
        <begin position="66"/>
        <end position="81"/>
    </location>
</feature>
<organism evidence="5 6">
    <name type="scientific">Dufourea novaeangliae</name>
    <name type="common">Sweat bee</name>
    <dbReference type="NCBI Taxonomy" id="178035"/>
    <lineage>
        <taxon>Eukaryota</taxon>
        <taxon>Metazoa</taxon>
        <taxon>Ecdysozoa</taxon>
        <taxon>Arthropoda</taxon>
        <taxon>Hexapoda</taxon>
        <taxon>Insecta</taxon>
        <taxon>Pterygota</taxon>
        <taxon>Neoptera</taxon>
        <taxon>Endopterygota</taxon>
        <taxon>Hymenoptera</taxon>
        <taxon>Apocrita</taxon>
        <taxon>Aculeata</taxon>
        <taxon>Apoidea</taxon>
        <taxon>Anthophila</taxon>
        <taxon>Halictidae</taxon>
        <taxon>Rophitinae</taxon>
        <taxon>Dufourea</taxon>
    </lineage>
</organism>
<dbReference type="GO" id="GO:0005789">
    <property type="term" value="C:endoplasmic reticulum membrane"/>
    <property type="evidence" value="ECO:0007669"/>
    <property type="project" value="TreeGrafter"/>
</dbReference>
<keyword evidence="1" id="KW-0519">Myristate</keyword>
<dbReference type="OrthoDB" id="10066206at2759"/>
<dbReference type="GO" id="GO:1904293">
    <property type="term" value="P:negative regulation of ERAD pathway"/>
    <property type="evidence" value="ECO:0007669"/>
    <property type="project" value="TreeGrafter"/>
</dbReference>
<keyword evidence="6" id="KW-1185">Reference proteome</keyword>
<gene>
    <name evidence="5" type="ORF">WN55_09954</name>
</gene>
<dbReference type="EMBL" id="KQ434835">
    <property type="protein sequence ID" value="KZC07912.1"/>
    <property type="molecule type" value="Genomic_DNA"/>
</dbReference>
<keyword evidence="2" id="KW-0564">Palmitate</keyword>
<dbReference type="PANTHER" id="PTHR35269:SF1">
    <property type="entry name" value="SMALL VCP_P97-INTERACTING PROTEIN"/>
    <property type="match status" value="1"/>
</dbReference>
<evidence type="ECO:0000313" key="5">
    <source>
        <dbReference type="EMBL" id="KZC07912.1"/>
    </source>
</evidence>
<proteinExistence type="predicted"/>
<evidence type="ECO:0000313" key="6">
    <source>
        <dbReference type="Proteomes" id="UP000076502"/>
    </source>
</evidence>
<accession>A0A154P7Q8</accession>
<evidence type="ECO:0008006" key="7">
    <source>
        <dbReference type="Google" id="ProtNLM"/>
    </source>
</evidence>
<feature type="region of interest" description="Disordered" evidence="4">
    <location>
        <begin position="62"/>
        <end position="81"/>
    </location>
</feature>
<name>A0A154P7Q8_DUFNO</name>
<evidence type="ECO:0000256" key="1">
    <source>
        <dbReference type="ARBA" id="ARBA00022707"/>
    </source>
</evidence>
<dbReference type="Proteomes" id="UP000076502">
    <property type="component" value="Unassembled WGS sequence"/>
</dbReference>
<evidence type="ECO:0000256" key="3">
    <source>
        <dbReference type="ARBA" id="ARBA00023288"/>
    </source>
</evidence>
<dbReference type="AlphaFoldDB" id="A0A154P7Q8"/>
<dbReference type="GO" id="GO:1904153">
    <property type="term" value="P:negative regulation of retrograde protein transport, ER to cytosol"/>
    <property type="evidence" value="ECO:0007669"/>
    <property type="project" value="TreeGrafter"/>
</dbReference>
<dbReference type="Pfam" id="PF15811">
    <property type="entry name" value="SVIP"/>
    <property type="match status" value="1"/>
</dbReference>
<evidence type="ECO:0000256" key="2">
    <source>
        <dbReference type="ARBA" id="ARBA00023139"/>
    </source>
</evidence>
<dbReference type="InterPro" id="IPR055366">
    <property type="entry name" value="SVIP_metazoa"/>
</dbReference>
<dbReference type="GO" id="GO:1904240">
    <property type="term" value="P:negative regulation of VCP-NPL4-UFD1 AAA ATPase complex assembly"/>
    <property type="evidence" value="ECO:0007669"/>
    <property type="project" value="TreeGrafter"/>
</dbReference>
<sequence>MGNLCMSCCKQSASHENLTPDLETRRRQQMEAADRRIAAQQSRGIKNIEAVKRQQRIDEEVKNRQEQAGNMNIQPTLKVSW</sequence>
<dbReference type="InterPro" id="IPR031632">
    <property type="entry name" value="SVIP"/>
</dbReference>